<keyword evidence="3" id="KW-0732">Signal</keyword>
<keyword evidence="1" id="KW-0175">Coiled coil</keyword>
<evidence type="ECO:0000313" key="4">
    <source>
        <dbReference type="EMBL" id="KAK4037497.1"/>
    </source>
</evidence>
<protein>
    <submittedName>
        <fullName evidence="4">Uncharacterized protein</fullName>
    </submittedName>
</protein>
<comment type="caution">
    <text evidence="4">The sequence shown here is derived from an EMBL/GenBank/DDBJ whole genome shotgun (WGS) entry which is preliminary data.</text>
</comment>
<evidence type="ECO:0000256" key="2">
    <source>
        <dbReference type="SAM" id="MobiDB-lite"/>
    </source>
</evidence>
<organism evidence="4 5">
    <name type="scientific">Daphnia magna</name>
    <dbReference type="NCBI Taxonomy" id="35525"/>
    <lineage>
        <taxon>Eukaryota</taxon>
        <taxon>Metazoa</taxon>
        <taxon>Ecdysozoa</taxon>
        <taxon>Arthropoda</taxon>
        <taxon>Crustacea</taxon>
        <taxon>Branchiopoda</taxon>
        <taxon>Diplostraca</taxon>
        <taxon>Cladocera</taxon>
        <taxon>Anomopoda</taxon>
        <taxon>Daphniidae</taxon>
        <taxon>Daphnia</taxon>
    </lineage>
</organism>
<dbReference type="Proteomes" id="UP001234178">
    <property type="component" value="Unassembled WGS sequence"/>
</dbReference>
<feature type="region of interest" description="Disordered" evidence="2">
    <location>
        <begin position="246"/>
        <end position="303"/>
    </location>
</feature>
<accession>A0ABR0B731</accession>
<keyword evidence="5" id="KW-1185">Reference proteome</keyword>
<name>A0ABR0B731_9CRUS</name>
<sequence>MILSSIIHTFFLQKFSDVGSSFLLLVVVVLSLLLSGCLSDAVPSPPSQPSSSSSFAAIVAIKIHVKMSEYVHQKAVYKYLETLLESEARPYTLWRELQNPIPREVFRRLKILEPFPKQRPRKTTPYFRPVPQTLNAPAALLSEDEKQQLDAQTRVRDLLTSIMETAQKAAAEAEQKAHLILEASKIRQEKEKLLIREEAFQKAARDIAQSPLRRETTLQPETSSGKKLTVLQRINKGIKEQTISKPSPVEFSKAKSTSAIPRRKPYQRISQDKKKEKQLAKKLAKAGLKTSSSDEDQILRSPV</sequence>
<evidence type="ECO:0000256" key="1">
    <source>
        <dbReference type="SAM" id="Coils"/>
    </source>
</evidence>
<feature type="compositionally biased region" description="Basic and acidic residues" evidence="2">
    <location>
        <begin position="270"/>
        <end position="279"/>
    </location>
</feature>
<dbReference type="EMBL" id="JAOYFB010000040">
    <property type="protein sequence ID" value="KAK4037497.1"/>
    <property type="molecule type" value="Genomic_DNA"/>
</dbReference>
<reference evidence="4 5" key="1">
    <citation type="journal article" date="2023" name="Nucleic Acids Res.">
        <title>The hologenome of Daphnia magna reveals possible DNA methylation and microbiome-mediated evolution of the host genome.</title>
        <authorList>
            <person name="Chaturvedi A."/>
            <person name="Li X."/>
            <person name="Dhandapani V."/>
            <person name="Marshall H."/>
            <person name="Kissane S."/>
            <person name="Cuenca-Cambronero M."/>
            <person name="Asole G."/>
            <person name="Calvet F."/>
            <person name="Ruiz-Romero M."/>
            <person name="Marangio P."/>
            <person name="Guigo R."/>
            <person name="Rago D."/>
            <person name="Mirbahai L."/>
            <person name="Eastwood N."/>
            <person name="Colbourne J.K."/>
            <person name="Zhou J."/>
            <person name="Mallon E."/>
            <person name="Orsini L."/>
        </authorList>
    </citation>
    <scope>NUCLEOTIDE SEQUENCE [LARGE SCALE GENOMIC DNA]</scope>
    <source>
        <strain evidence="4">LRV0_1</strain>
    </source>
</reference>
<feature type="region of interest" description="Disordered" evidence="2">
    <location>
        <begin position="207"/>
        <end position="227"/>
    </location>
</feature>
<evidence type="ECO:0000256" key="3">
    <source>
        <dbReference type="SAM" id="SignalP"/>
    </source>
</evidence>
<proteinExistence type="predicted"/>
<feature type="chain" id="PRO_5045441412" evidence="3">
    <location>
        <begin position="40"/>
        <end position="303"/>
    </location>
</feature>
<gene>
    <name evidence="4" type="ORF">OUZ56_029530</name>
</gene>
<evidence type="ECO:0000313" key="5">
    <source>
        <dbReference type="Proteomes" id="UP001234178"/>
    </source>
</evidence>
<feature type="compositionally biased region" description="Polar residues" evidence="2">
    <location>
        <begin position="217"/>
        <end position="226"/>
    </location>
</feature>
<feature type="coiled-coil region" evidence="1">
    <location>
        <begin position="156"/>
        <end position="183"/>
    </location>
</feature>
<feature type="signal peptide" evidence="3">
    <location>
        <begin position="1"/>
        <end position="39"/>
    </location>
</feature>